<sequence>MTAANATVASAPASASAAPISAPAPHRSASALTSQASMLRSSWKFDSRACSLRSMQKVIDAASQNIVAVKRGEGDGGSMLVVMERCAIVLTPVDSVHVAAAVLSNAQLREAVERDKGAVDGPEGGNMQPAGGADKLHPLTFCDFAAGRRVSSFAFGTDAEGLLTCIEARMSDGGRLTLGAQGPQVQPASRRRVCAQAA</sequence>
<feature type="signal peptide" evidence="1">
    <location>
        <begin position="1"/>
        <end position="17"/>
    </location>
</feature>
<proteinExistence type="predicted"/>
<name>A0A7C9NKC2_9BACT</name>
<organism evidence="2">
    <name type="scientific">Muribaculaceae bacterium Z82</name>
    <dbReference type="NCBI Taxonomy" id="2304548"/>
    <lineage>
        <taxon>Bacteria</taxon>
        <taxon>Pseudomonadati</taxon>
        <taxon>Bacteroidota</taxon>
        <taxon>Bacteroidia</taxon>
        <taxon>Bacteroidales</taxon>
        <taxon>Muribaculaceae</taxon>
    </lineage>
</organism>
<keyword evidence="1" id="KW-0732">Signal</keyword>
<feature type="chain" id="PRO_5028844580" evidence="1">
    <location>
        <begin position="18"/>
        <end position="198"/>
    </location>
</feature>
<evidence type="ECO:0000256" key="1">
    <source>
        <dbReference type="SAM" id="SignalP"/>
    </source>
</evidence>
<evidence type="ECO:0000313" key="2">
    <source>
        <dbReference type="EMBL" id="NBI33587.1"/>
    </source>
</evidence>
<reference evidence="2" key="1">
    <citation type="submission" date="2018-08" db="EMBL/GenBank/DDBJ databases">
        <title>Murine metabolic-syndrome-specific gut microbial biobank.</title>
        <authorList>
            <person name="Liu C."/>
        </authorList>
    </citation>
    <scope>NUCLEOTIDE SEQUENCE [LARGE SCALE GENOMIC DNA]</scope>
    <source>
        <strain evidence="2">Z82</strain>
    </source>
</reference>
<dbReference type="AlphaFoldDB" id="A0A7C9NKC2"/>
<comment type="caution">
    <text evidence="2">The sequence shown here is derived from an EMBL/GenBank/DDBJ whole genome shotgun (WGS) entry which is preliminary data.</text>
</comment>
<protein>
    <submittedName>
        <fullName evidence="2">Uncharacterized protein</fullName>
    </submittedName>
</protein>
<gene>
    <name evidence="2" type="ORF">D1639_00750</name>
</gene>
<accession>A0A7C9NKC2</accession>
<dbReference type="EMBL" id="QWKH01000003">
    <property type="protein sequence ID" value="NBI33587.1"/>
    <property type="molecule type" value="Genomic_DNA"/>
</dbReference>